<comment type="caution">
    <text evidence="1">The sequence shown here is derived from an EMBL/GenBank/DDBJ whole genome shotgun (WGS) entry which is preliminary data.</text>
</comment>
<evidence type="ECO:0000313" key="2">
    <source>
        <dbReference type="Proteomes" id="UP000593575"/>
    </source>
</evidence>
<evidence type="ECO:0000313" key="1">
    <source>
        <dbReference type="EMBL" id="MBA0821369.1"/>
    </source>
</evidence>
<dbReference type="Proteomes" id="UP000593575">
    <property type="component" value="Unassembled WGS sequence"/>
</dbReference>
<protein>
    <submittedName>
        <fullName evidence="1">Uncharacterized protein</fullName>
    </submittedName>
</protein>
<gene>
    <name evidence="1" type="ORF">Goarm_018232</name>
</gene>
<accession>A0A7J9IGW0</accession>
<organism evidence="1 2">
    <name type="scientific">Gossypium armourianum</name>
    <dbReference type="NCBI Taxonomy" id="34283"/>
    <lineage>
        <taxon>Eukaryota</taxon>
        <taxon>Viridiplantae</taxon>
        <taxon>Streptophyta</taxon>
        <taxon>Embryophyta</taxon>
        <taxon>Tracheophyta</taxon>
        <taxon>Spermatophyta</taxon>
        <taxon>Magnoliopsida</taxon>
        <taxon>eudicotyledons</taxon>
        <taxon>Gunneridae</taxon>
        <taxon>Pentapetalae</taxon>
        <taxon>rosids</taxon>
        <taxon>malvids</taxon>
        <taxon>Malvales</taxon>
        <taxon>Malvaceae</taxon>
        <taxon>Malvoideae</taxon>
        <taxon>Gossypium</taxon>
    </lineage>
</organism>
<dbReference type="EMBL" id="JABFAE010000001">
    <property type="protein sequence ID" value="MBA0821369.1"/>
    <property type="molecule type" value="Genomic_DNA"/>
</dbReference>
<reference evidence="1 2" key="1">
    <citation type="journal article" date="2019" name="Genome Biol. Evol.">
        <title>Insights into the evolution of the New World diploid cottons (Gossypium, subgenus Houzingenia) based on genome sequencing.</title>
        <authorList>
            <person name="Grover C.E."/>
            <person name="Arick M.A. 2nd"/>
            <person name="Thrash A."/>
            <person name="Conover J.L."/>
            <person name="Sanders W.S."/>
            <person name="Peterson D.G."/>
            <person name="Frelichowski J.E."/>
            <person name="Scheffler J.A."/>
            <person name="Scheffler B.E."/>
            <person name="Wendel J.F."/>
        </authorList>
    </citation>
    <scope>NUCLEOTIDE SEQUENCE [LARGE SCALE GENOMIC DNA]</scope>
    <source>
        <strain evidence="1">6</strain>
        <tissue evidence="1">Leaf</tissue>
    </source>
</reference>
<sequence>MEIDDFPSHIIEEIKNTWEI</sequence>
<dbReference type="AlphaFoldDB" id="A0A7J9IGW0"/>
<proteinExistence type="predicted"/>
<keyword evidence="2" id="KW-1185">Reference proteome</keyword>
<name>A0A7J9IGW0_9ROSI</name>